<reference evidence="1 2" key="1">
    <citation type="submission" date="2019-09" db="EMBL/GenBank/DDBJ databases">
        <title>Genomic diversity of phyloplane-associated Pantoea species in Pakistan cotton crop.</title>
        <authorList>
            <person name="Tufail M.R."/>
            <person name="Cook D.R."/>
        </authorList>
    </citation>
    <scope>NUCLEOTIDE SEQUENCE [LARGE SCALE GENOMIC DNA]</scope>
    <source>
        <strain evidence="1 2">B_8</strain>
    </source>
</reference>
<protein>
    <submittedName>
        <fullName evidence="1">Restriction alleviation protein, Lar family</fullName>
    </submittedName>
</protein>
<dbReference type="EMBL" id="VWVM01000024">
    <property type="protein sequence ID" value="KAA6119638.1"/>
    <property type="molecule type" value="Genomic_DNA"/>
</dbReference>
<dbReference type="NCBIfam" id="TIGR03655">
    <property type="entry name" value="anti_R_Lar"/>
    <property type="match status" value="1"/>
</dbReference>
<proteinExistence type="predicted"/>
<dbReference type="Proteomes" id="UP000324255">
    <property type="component" value="Unassembled WGS sequence"/>
</dbReference>
<evidence type="ECO:0000313" key="2">
    <source>
        <dbReference type="Proteomes" id="UP000324255"/>
    </source>
</evidence>
<sequence length="69" mass="7724">MNPDRLLKPCPFCGNDCISLVETLREFDGEKMFFVNCGCCNATQHPDSKEGAILNWNERTEPETGSNAQ</sequence>
<keyword evidence="2" id="KW-1185">Reference proteome</keyword>
<dbReference type="AlphaFoldDB" id="A0AB34CFR4"/>
<dbReference type="Pfam" id="PF14354">
    <property type="entry name" value="Lar_restr_allev"/>
    <property type="match status" value="1"/>
</dbReference>
<comment type="caution">
    <text evidence="1">The sequence shown here is derived from an EMBL/GenBank/DDBJ whole genome shotgun (WGS) entry which is preliminary data.</text>
</comment>
<gene>
    <name evidence="1" type="ORF">F3I20_21155</name>
</gene>
<evidence type="ECO:0000313" key="1">
    <source>
        <dbReference type="EMBL" id="KAA6119638.1"/>
    </source>
</evidence>
<dbReference type="InterPro" id="IPR019908">
    <property type="entry name" value="Toxin_RalR"/>
</dbReference>
<accession>A0AB34CFR4</accession>
<name>A0AB34CFR4_9GAMM</name>
<organism evidence="1 2">
    <name type="scientific">Candidatus Pantoea gossypiicola</name>
    <dbReference type="NCBI Taxonomy" id="2608008"/>
    <lineage>
        <taxon>Bacteria</taxon>
        <taxon>Pseudomonadati</taxon>
        <taxon>Pseudomonadota</taxon>
        <taxon>Gammaproteobacteria</taxon>
        <taxon>Enterobacterales</taxon>
        <taxon>Erwiniaceae</taxon>
        <taxon>Pantoea</taxon>
    </lineage>
</organism>